<evidence type="ECO:0000313" key="4">
    <source>
        <dbReference type="Proteomes" id="UP000028302"/>
    </source>
</evidence>
<dbReference type="OrthoDB" id="9804721at2"/>
<feature type="domain" description="UspA" evidence="2">
    <location>
        <begin position="144"/>
        <end position="259"/>
    </location>
</feature>
<comment type="caution">
    <text evidence="3">The sequence shown here is derived from an EMBL/GenBank/DDBJ whole genome shotgun (WGS) entry which is preliminary data.</text>
</comment>
<comment type="similarity">
    <text evidence="1">Belongs to the universal stress protein A family.</text>
</comment>
<dbReference type="eggNOG" id="COG0589">
    <property type="taxonomic scope" value="Bacteria"/>
</dbReference>
<dbReference type="RefSeq" id="WP_037339061.1">
    <property type="nucleotide sequence ID" value="NZ_APNK01000022.1"/>
</dbReference>
<dbReference type="CDD" id="cd00293">
    <property type="entry name" value="USP-like"/>
    <property type="match status" value="1"/>
</dbReference>
<evidence type="ECO:0000256" key="1">
    <source>
        <dbReference type="ARBA" id="ARBA00008791"/>
    </source>
</evidence>
<dbReference type="PANTHER" id="PTHR46268:SF15">
    <property type="entry name" value="UNIVERSAL STRESS PROTEIN HP_0031"/>
    <property type="match status" value="1"/>
</dbReference>
<sequence>MSYKSLIIAITEVSLDRAAINQAAALAARFDAHLTGLYVYEPPYYRYPLAYPNIADIDPEAASGKDEATLAAREAFDAACRAEGVETNEWRFVRGETLNTLALHARYADALVMSGGDLAARLAIVSSRPVIAVPEADRDRTLGQRILLAWNASREATRAATAALPLMIGAEQVSVLTIDAEGSAHRDLGDNPGADIALYLARHGIEAEVRRADSDSVGVAETLLTEAVEMNADLICMGAYGHSRLRELVLGGVTRDVIDAPPPVPLLLAH</sequence>
<accession>A0A084IJB4</accession>
<reference evidence="3 4" key="1">
    <citation type="submission" date="2013-03" db="EMBL/GenBank/DDBJ databases">
        <title>Salinisphaera hydrothermalis C41B8 Genome Sequencing.</title>
        <authorList>
            <person name="Li C."/>
            <person name="Lai Q."/>
            <person name="Shao Z."/>
        </authorList>
    </citation>
    <scope>NUCLEOTIDE SEQUENCE [LARGE SCALE GENOMIC DNA]</scope>
    <source>
        <strain evidence="3 4">C41B8</strain>
    </source>
</reference>
<dbReference type="AlphaFoldDB" id="A0A084IJB4"/>
<dbReference type="SUPFAM" id="SSF52402">
    <property type="entry name" value="Adenine nucleotide alpha hydrolases-like"/>
    <property type="match status" value="2"/>
</dbReference>
<dbReference type="Gene3D" id="3.40.50.12370">
    <property type="match status" value="1"/>
</dbReference>
<evidence type="ECO:0000313" key="3">
    <source>
        <dbReference type="EMBL" id="KEZ76798.1"/>
    </source>
</evidence>
<dbReference type="PATRIC" id="fig|1304275.5.peg.2688"/>
<organism evidence="3 4">
    <name type="scientific">Salinisphaera hydrothermalis (strain C41B8)</name>
    <dbReference type="NCBI Taxonomy" id="1304275"/>
    <lineage>
        <taxon>Bacteria</taxon>
        <taxon>Pseudomonadati</taxon>
        <taxon>Pseudomonadota</taxon>
        <taxon>Gammaproteobacteria</taxon>
        <taxon>Salinisphaerales</taxon>
        <taxon>Salinisphaeraceae</taxon>
        <taxon>Salinisphaera</taxon>
    </lineage>
</organism>
<protein>
    <submittedName>
        <fullName evidence="3">Universal stress protein UspA-like nucleotide-binding protein</fullName>
    </submittedName>
</protein>
<dbReference type="EMBL" id="APNK01000022">
    <property type="protein sequence ID" value="KEZ76798.1"/>
    <property type="molecule type" value="Genomic_DNA"/>
</dbReference>
<dbReference type="Pfam" id="PF00582">
    <property type="entry name" value="Usp"/>
    <property type="match status" value="2"/>
</dbReference>
<name>A0A084IJB4_SALHC</name>
<keyword evidence="4" id="KW-1185">Reference proteome</keyword>
<evidence type="ECO:0000259" key="2">
    <source>
        <dbReference type="Pfam" id="PF00582"/>
    </source>
</evidence>
<dbReference type="PANTHER" id="PTHR46268">
    <property type="entry name" value="STRESS RESPONSE PROTEIN NHAX"/>
    <property type="match status" value="1"/>
</dbReference>
<feature type="domain" description="UspA" evidence="2">
    <location>
        <begin position="3"/>
        <end position="110"/>
    </location>
</feature>
<gene>
    <name evidence="3" type="ORF">C41B8_13165</name>
</gene>
<dbReference type="STRING" id="1304275.C41B8_13165"/>
<proteinExistence type="inferred from homology"/>
<dbReference type="InterPro" id="IPR006016">
    <property type="entry name" value="UspA"/>
</dbReference>
<dbReference type="Proteomes" id="UP000028302">
    <property type="component" value="Unassembled WGS sequence"/>
</dbReference>